<dbReference type="InterPro" id="IPR045863">
    <property type="entry name" value="CorA_TM1_TM2"/>
</dbReference>
<keyword evidence="3 5" id="KW-1133">Transmembrane helix</keyword>
<dbReference type="Proteomes" id="UP001244011">
    <property type="component" value="Unassembled WGS sequence"/>
</dbReference>
<keyword evidence="2 5" id="KW-0812">Transmembrane</keyword>
<protein>
    <submittedName>
        <fullName evidence="6">Uncharacterized protein</fullName>
    </submittedName>
</protein>
<evidence type="ECO:0000256" key="1">
    <source>
        <dbReference type="ARBA" id="ARBA00004141"/>
    </source>
</evidence>
<dbReference type="RefSeq" id="XP_060282254.1">
    <property type="nucleotide sequence ID" value="XM_060431604.1"/>
</dbReference>
<dbReference type="GO" id="GO:0016020">
    <property type="term" value="C:membrane"/>
    <property type="evidence" value="ECO:0007669"/>
    <property type="project" value="UniProtKB-SubCell"/>
</dbReference>
<dbReference type="GeneID" id="85314791"/>
<feature type="transmembrane region" description="Helical" evidence="5">
    <location>
        <begin position="229"/>
        <end position="253"/>
    </location>
</feature>
<feature type="transmembrane region" description="Helical" evidence="5">
    <location>
        <begin position="265"/>
        <end position="287"/>
    </location>
</feature>
<evidence type="ECO:0000313" key="7">
    <source>
        <dbReference type="Proteomes" id="UP001244011"/>
    </source>
</evidence>
<evidence type="ECO:0000256" key="2">
    <source>
        <dbReference type="ARBA" id="ARBA00022692"/>
    </source>
</evidence>
<comment type="caution">
    <text evidence="6">The sequence shown here is derived from an EMBL/GenBank/DDBJ whole genome shotgun (WGS) entry which is preliminary data.</text>
</comment>
<evidence type="ECO:0000256" key="4">
    <source>
        <dbReference type="ARBA" id="ARBA00023136"/>
    </source>
</evidence>
<reference evidence="6" key="1">
    <citation type="submission" date="2023-06" db="EMBL/GenBank/DDBJ databases">
        <title>Genome-scale phylogeny and comparative genomics of the fungal order Sordariales.</title>
        <authorList>
            <consortium name="Lawrence Berkeley National Laboratory"/>
            <person name="Hensen N."/>
            <person name="Bonometti L."/>
            <person name="Westerberg I."/>
            <person name="Brannstrom I.O."/>
            <person name="Guillou S."/>
            <person name="Cros-Aarteil S."/>
            <person name="Calhoun S."/>
            <person name="Haridas S."/>
            <person name="Kuo A."/>
            <person name="Mondo S."/>
            <person name="Pangilinan J."/>
            <person name="Riley R."/>
            <person name="Labutti K."/>
            <person name="Andreopoulos B."/>
            <person name="Lipzen A."/>
            <person name="Chen C."/>
            <person name="Yanf M."/>
            <person name="Daum C."/>
            <person name="Ng V."/>
            <person name="Clum A."/>
            <person name="Steindorff A."/>
            <person name="Ohm R."/>
            <person name="Martin F."/>
            <person name="Silar P."/>
            <person name="Natvig D."/>
            <person name="Lalanne C."/>
            <person name="Gautier V."/>
            <person name="Ament-Velasquez S.L."/>
            <person name="Kruys A."/>
            <person name="Hutchinson M.I."/>
            <person name="Powell A.J."/>
            <person name="Barry K."/>
            <person name="Miller A.N."/>
            <person name="Grigoriev I.V."/>
            <person name="Debuchy R."/>
            <person name="Gladieux P."/>
            <person name="Thoren M.H."/>
            <person name="Johannesson H."/>
        </authorList>
    </citation>
    <scope>NUCLEOTIDE SEQUENCE</scope>
    <source>
        <strain evidence="6">8032-3</strain>
    </source>
</reference>
<organism evidence="6 7">
    <name type="scientific">Phialemonium atrogriseum</name>
    <dbReference type="NCBI Taxonomy" id="1093897"/>
    <lineage>
        <taxon>Eukaryota</taxon>
        <taxon>Fungi</taxon>
        <taxon>Dikarya</taxon>
        <taxon>Ascomycota</taxon>
        <taxon>Pezizomycotina</taxon>
        <taxon>Sordariomycetes</taxon>
        <taxon>Sordariomycetidae</taxon>
        <taxon>Cephalothecales</taxon>
        <taxon>Cephalothecaceae</taxon>
        <taxon>Phialemonium</taxon>
    </lineage>
</organism>
<gene>
    <name evidence="6" type="ORF">QBC33DRAFT_590054</name>
</gene>
<evidence type="ECO:0000256" key="5">
    <source>
        <dbReference type="SAM" id="Phobius"/>
    </source>
</evidence>
<dbReference type="AlphaFoldDB" id="A0AAJ0C1M4"/>
<proteinExistence type="predicted"/>
<evidence type="ECO:0000313" key="6">
    <source>
        <dbReference type="EMBL" id="KAK1766041.1"/>
    </source>
</evidence>
<keyword evidence="4 5" id="KW-0472">Membrane</keyword>
<dbReference type="SUPFAM" id="SSF144083">
    <property type="entry name" value="Magnesium transport protein CorA, transmembrane region"/>
    <property type="match status" value="1"/>
</dbReference>
<keyword evidence="7" id="KW-1185">Reference proteome</keyword>
<dbReference type="EMBL" id="MU839013">
    <property type="protein sequence ID" value="KAK1766041.1"/>
    <property type="molecule type" value="Genomic_DNA"/>
</dbReference>
<accession>A0AAJ0C1M4</accession>
<evidence type="ECO:0000256" key="3">
    <source>
        <dbReference type="ARBA" id="ARBA00022989"/>
    </source>
</evidence>
<comment type="subcellular location">
    <subcellularLocation>
        <location evidence="1">Membrane</location>
        <topology evidence="1">Multi-pass membrane protein</topology>
    </subcellularLocation>
</comment>
<sequence>MYTIAPQISLIQVDADSAAVPVSRAETRPSKLYHSRATPSKKIMDGFHIHRTVTRAIKRRESSFCHVSSGRENSENEPAIYESVGLPEGGRELREIISGNGKVPHSLENYANSNHLARVFKEVQRQLKKIINLAEELPSFPALQAELGAASMGGELFNKTELTREHDLCAIGKRIQLRLQEISAEYQGKIEECESYMKEMSHTIQTVLTQLNITIALGDTRDSYQMRTIAFLTMFFLPVTSVATIFSMNVLNWNARDGQHVISGYFWVFLGVAGGLTVFTFLMWLLLTSQKTSRKVSDMFHSKAV</sequence>
<dbReference type="Gene3D" id="1.20.58.340">
    <property type="entry name" value="Magnesium transport protein CorA, transmembrane region"/>
    <property type="match status" value="1"/>
</dbReference>
<name>A0AAJ0C1M4_9PEZI</name>